<dbReference type="EMBL" id="FQXS01000039">
    <property type="protein sequence ID" value="SHI11910.1"/>
    <property type="molecule type" value="Genomic_DNA"/>
</dbReference>
<accession>A0A1M5YIS1</accession>
<organism evidence="1 2">
    <name type="scientific">Desulfofustis glycolicus DSM 9705</name>
    <dbReference type="NCBI Taxonomy" id="1121409"/>
    <lineage>
        <taxon>Bacteria</taxon>
        <taxon>Pseudomonadati</taxon>
        <taxon>Thermodesulfobacteriota</taxon>
        <taxon>Desulfobulbia</taxon>
        <taxon>Desulfobulbales</taxon>
        <taxon>Desulfocapsaceae</taxon>
        <taxon>Desulfofustis</taxon>
    </lineage>
</organism>
<evidence type="ECO:0000313" key="1">
    <source>
        <dbReference type="EMBL" id="SHI11910.1"/>
    </source>
</evidence>
<evidence type="ECO:0000313" key="2">
    <source>
        <dbReference type="Proteomes" id="UP000184139"/>
    </source>
</evidence>
<reference evidence="1 2" key="1">
    <citation type="submission" date="2016-11" db="EMBL/GenBank/DDBJ databases">
        <authorList>
            <person name="Jaros S."/>
            <person name="Januszkiewicz K."/>
            <person name="Wedrychowicz H."/>
        </authorList>
    </citation>
    <scope>NUCLEOTIDE SEQUENCE [LARGE SCALE GENOMIC DNA]</scope>
    <source>
        <strain evidence="1 2">DSM 9705</strain>
    </source>
</reference>
<name>A0A1M5YIS1_9BACT</name>
<protein>
    <submittedName>
        <fullName evidence="1">C_GCAxxG_C_C family probable redox protein</fullName>
    </submittedName>
</protein>
<keyword evidence="2" id="KW-1185">Reference proteome</keyword>
<gene>
    <name evidence="1" type="ORF">SAMN02745124_04084</name>
</gene>
<sequence length="142" mass="15623">MNHIAKAHAKFLDNYACSQAIFSEYCKDFDIDPEIALSVSAGFAGGMRMGKACGAVTGAIMVLGLRYSGRQPETPEGRQKVYEAVATFTKRFYEINGSIDCKELLAVDISTFEGMEMAKEKNLFRTVCPKFITDAASLLEEI</sequence>
<dbReference type="Pfam" id="PF09719">
    <property type="entry name" value="C_GCAxxG_C_C"/>
    <property type="match status" value="1"/>
</dbReference>
<dbReference type="OrthoDB" id="9791535at2"/>
<dbReference type="RefSeq" id="WP_073379039.1">
    <property type="nucleotide sequence ID" value="NZ_FQXS01000039.1"/>
</dbReference>
<dbReference type="AlphaFoldDB" id="A0A1M5YIS1"/>
<dbReference type="InterPro" id="IPR010181">
    <property type="entry name" value="CGCAxxGCC_motif"/>
</dbReference>
<dbReference type="Proteomes" id="UP000184139">
    <property type="component" value="Unassembled WGS sequence"/>
</dbReference>
<proteinExistence type="predicted"/>
<dbReference type="NCBIfam" id="TIGR01909">
    <property type="entry name" value="C_GCAxxG_C_C"/>
    <property type="match status" value="1"/>
</dbReference>
<dbReference type="STRING" id="1121409.SAMN02745124_04084"/>